<dbReference type="InParanoid" id="A0A7J7DT18"/>
<protein>
    <recommendedName>
        <fullName evidence="17">Reticulon-like protein</fullName>
    </recommendedName>
</protein>
<dbReference type="Gene3D" id="3.30.310.80">
    <property type="entry name" value="Kinase associated domain 1, KA1"/>
    <property type="match status" value="1"/>
</dbReference>
<dbReference type="GO" id="GO:0007165">
    <property type="term" value="P:signal transduction"/>
    <property type="evidence" value="ECO:0007669"/>
    <property type="project" value="InterPro"/>
</dbReference>
<dbReference type="GO" id="GO:0005524">
    <property type="term" value="F:ATP binding"/>
    <property type="evidence" value="ECO:0007669"/>
    <property type="project" value="UniProtKB-UniRule"/>
</dbReference>
<keyword evidence="6 17" id="KW-0812">Transmembrane</keyword>
<keyword evidence="7 16" id="KW-0547">Nucleotide-binding</keyword>
<dbReference type="GO" id="GO:0004674">
    <property type="term" value="F:protein serine/threonine kinase activity"/>
    <property type="evidence" value="ECO:0007669"/>
    <property type="project" value="UniProtKB-KW"/>
</dbReference>
<evidence type="ECO:0000256" key="10">
    <source>
        <dbReference type="ARBA" id="ARBA00022840"/>
    </source>
</evidence>
<proteinExistence type="inferred from homology"/>
<comment type="catalytic activity">
    <reaction evidence="15">
        <text>L-seryl-[protein] + ATP = O-phospho-L-seryl-[protein] + ADP + H(+)</text>
        <dbReference type="Rhea" id="RHEA:17989"/>
        <dbReference type="Rhea" id="RHEA-COMP:9863"/>
        <dbReference type="Rhea" id="RHEA-COMP:11604"/>
        <dbReference type="ChEBI" id="CHEBI:15378"/>
        <dbReference type="ChEBI" id="CHEBI:29999"/>
        <dbReference type="ChEBI" id="CHEBI:30616"/>
        <dbReference type="ChEBI" id="CHEBI:83421"/>
        <dbReference type="ChEBI" id="CHEBI:456216"/>
        <dbReference type="EC" id="2.7.11.1"/>
    </reaction>
</comment>
<evidence type="ECO:0000259" key="21">
    <source>
        <dbReference type="PROSITE" id="PS50845"/>
    </source>
</evidence>
<evidence type="ECO:0000256" key="2">
    <source>
        <dbReference type="ARBA" id="ARBA00004477"/>
    </source>
</evidence>
<keyword evidence="4" id="KW-0723">Serine/threonine-protein kinase</keyword>
<evidence type="ECO:0000256" key="6">
    <source>
        <dbReference type="ARBA" id="ARBA00022692"/>
    </source>
</evidence>
<evidence type="ECO:0000256" key="13">
    <source>
        <dbReference type="ARBA" id="ARBA00023211"/>
    </source>
</evidence>
<accession>A0A7J7DT18</accession>
<dbReference type="Pfam" id="PF02453">
    <property type="entry name" value="Reticulon"/>
    <property type="match status" value="1"/>
</dbReference>
<evidence type="ECO:0000256" key="12">
    <source>
        <dbReference type="ARBA" id="ARBA00023136"/>
    </source>
</evidence>
<dbReference type="InterPro" id="IPR011009">
    <property type="entry name" value="Kinase-like_dom_sf"/>
</dbReference>
<dbReference type="PROSITE" id="PS50816">
    <property type="entry name" value="NAF"/>
    <property type="match status" value="1"/>
</dbReference>
<dbReference type="PANTHER" id="PTHR46626">
    <property type="entry name" value="RETICULON-LIKE PROTEIN B17"/>
    <property type="match status" value="1"/>
</dbReference>
<comment type="similarity">
    <text evidence="3">Belongs to the protein kinase superfamily. CAMK Ser/Thr protein kinase family. SNF1 subfamily.</text>
</comment>
<evidence type="ECO:0000256" key="5">
    <source>
        <dbReference type="ARBA" id="ARBA00022679"/>
    </source>
</evidence>
<evidence type="ECO:0000256" key="18">
    <source>
        <dbReference type="SAM" id="MobiDB-lite"/>
    </source>
</evidence>
<feature type="binding site" evidence="16">
    <location>
        <position position="856"/>
    </location>
    <ligand>
        <name>ATP</name>
        <dbReference type="ChEBI" id="CHEBI:30616"/>
    </ligand>
</feature>
<feature type="domain" description="NAF" evidence="20">
    <location>
        <begin position="1104"/>
        <end position="1128"/>
    </location>
</feature>
<evidence type="ECO:0000259" key="20">
    <source>
        <dbReference type="PROSITE" id="PS50816"/>
    </source>
</evidence>
<keyword evidence="10 16" id="KW-0067">ATP-binding</keyword>
<dbReference type="InterPro" id="IPR000719">
    <property type="entry name" value="Prot_kinase_dom"/>
</dbReference>
<dbReference type="SMART" id="SM00220">
    <property type="entry name" value="S_TKc"/>
    <property type="match status" value="1"/>
</dbReference>
<evidence type="ECO:0000256" key="9">
    <source>
        <dbReference type="ARBA" id="ARBA00022824"/>
    </source>
</evidence>
<evidence type="ECO:0000256" key="3">
    <source>
        <dbReference type="ARBA" id="ARBA00006234"/>
    </source>
</evidence>
<reference evidence="22 23" key="1">
    <citation type="journal article" date="2020" name="Nat. Commun.">
        <title>Genome of Tripterygium wilfordii and identification of cytochrome P450 involved in triptolide biosynthesis.</title>
        <authorList>
            <person name="Tu L."/>
            <person name="Su P."/>
            <person name="Zhang Z."/>
            <person name="Gao L."/>
            <person name="Wang J."/>
            <person name="Hu T."/>
            <person name="Zhou J."/>
            <person name="Zhang Y."/>
            <person name="Zhao Y."/>
            <person name="Liu Y."/>
            <person name="Song Y."/>
            <person name="Tong Y."/>
            <person name="Lu Y."/>
            <person name="Yang J."/>
            <person name="Xu C."/>
            <person name="Jia M."/>
            <person name="Peters R.J."/>
            <person name="Huang L."/>
            <person name="Gao W."/>
        </authorList>
    </citation>
    <scope>NUCLEOTIDE SEQUENCE [LARGE SCALE GENOMIC DNA]</scope>
    <source>
        <strain evidence="23">cv. XIE 37</strain>
        <tissue evidence="22">Leaf</tissue>
    </source>
</reference>
<keyword evidence="11 17" id="KW-1133">Transmembrane helix</keyword>
<dbReference type="AlphaFoldDB" id="A0A7J7DT18"/>
<sequence>MDVSRRRGGVAAGSVWESRMKLDEVRGGIKVFNGGDEDGNQEEGTADSPAAKRIVKRGQTQNVVGGVAVSGKRKTWKSEGNTIQIAKSRSDSEKNSEEQCKEISVSVDGVKRSPIQTRKGKFEGSSKELSLSGDGIERSPIQMKKGRSEGSKDVGVASVDGNVRRPIQIRKPRSGSVELCKDVEESSLVVVERHSDQLRKVKSEASKVLNQSGKNLGHGEGEIGRNSVQIRRAESEPKKVLKESGKSSGNGDSADGIDKNPDEIENKESDNTCKEFGLCQEKAILSNVSNLGMVKPPPDVLVDDNGDVDDADEEFEEGDEEVESEIEKSIDVKEINEPETKPDKVVNEEKIPNKVVKEVKRVHQFKNRRAPTPPIVTKQPPPVRRRATIYQNLPKPTSVPVSDGYQNFPQTQSNLQSLVDLVMWRDISRSAFVFGIGTFIIISSSYTKDLNISFISVISYLGLVYLAAIFLYRSIICRGVIDIDDTNYVLGEEEAIWLLKLILPYINEFLLKLKALFSGDPATTMKLAVLLFVLARSGNSITIWKMAKLGFLGVFTVPKVCSLYSTQLTSYAKFWVRRFGDAWESCAHKKAVGFAIFTLVWNLSSIVARIWAVFMLFVAVRYYQHSLLRDEWAEYDDAADEEAIRKTKQNKKRGPMLLKAYRASAAEQSKLWKKMGFDQTLKSPTQTQAQLISQFILFPTGKFRLKQRRSNINPSTEKWEIEMSLDLVAVTILLSLLLVDSLSIKVPFWTRGKRPLVKESRFSSESFFGECGEMRGPSLTKSELSGRAKRSAGGRTCHRKHVEDGKMPEKVRDGNPTLLDGKYELGRMLGHGTFAKVYPARNLRTGKSVAMKVVGKEKVIKVGMMDQIKREISVMKMVKHPNIVELHEVMASKSKIYFVMELVRGGELFSKVAKGRLREDVARIYFQQLISAIDFCHSRGVYHRDLKPENLLLDEDGNLKVTDFGLSAFSEHLKQDGLLHTTCGTPAYVAPEVIGKKGYDGAKADLWSCGVILYVLLAGFLPFQEDNIIALYRKIYRGDFKCPPWFSGEARRLITKLLDPNPNTRITIAKVMDSSWFKKSVPKSVMSKAEMEFEALNLDGDKSKQPETLNAFHIISLSQGFDLSPLFEEKKEELRFATTRPASSVISRLEEVAKSVKFNIKKSETSVRLQGQESGRKGRLGIAAEIFSVTPSFLVVEVKKENGDTLEYNQFCNSELRPALKDIVWTSPA</sequence>
<keyword evidence="12 17" id="KW-0472">Membrane</keyword>
<comment type="catalytic activity">
    <reaction evidence="14">
        <text>L-threonyl-[protein] + ATP = O-phospho-L-threonyl-[protein] + ADP + H(+)</text>
        <dbReference type="Rhea" id="RHEA:46608"/>
        <dbReference type="Rhea" id="RHEA-COMP:11060"/>
        <dbReference type="Rhea" id="RHEA-COMP:11605"/>
        <dbReference type="ChEBI" id="CHEBI:15378"/>
        <dbReference type="ChEBI" id="CHEBI:30013"/>
        <dbReference type="ChEBI" id="CHEBI:30616"/>
        <dbReference type="ChEBI" id="CHEBI:61977"/>
        <dbReference type="ChEBI" id="CHEBI:456216"/>
        <dbReference type="EC" id="2.7.11.1"/>
    </reaction>
</comment>
<dbReference type="InterPro" id="IPR003388">
    <property type="entry name" value="Reticulon"/>
</dbReference>
<evidence type="ECO:0000256" key="11">
    <source>
        <dbReference type="ARBA" id="ARBA00022989"/>
    </source>
</evidence>
<feature type="transmembrane region" description="Helical" evidence="17">
    <location>
        <begin position="599"/>
        <end position="623"/>
    </location>
</feature>
<feature type="compositionally biased region" description="Basic and acidic residues" evidence="18">
    <location>
        <begin position="231"/>
        <end position="245"/>
    </location>
</feature>
<dbReference type="Pfam" id="PF03822">
    <property type="entry name" value="NAF"/>
    <property type="match status" value="1"/>
</dbReference>
<evidence type="ECO:0000256" key="14">
    <source>
        <dbReference type="ARBA" id="ARBA00047899"/>
    </source>
</evidence>
<dbReference type="Pfam" id="PF00069">
    <property type="entry name" value="Pkinase"/>
    <property type="match status" value="1"/>
</dbReference>
<dbReference type="InterPro" id="IPR008271">
    <property type="entry name" value="Ser/Thr_kinase_AS"/>
</dbReference>
<dbReference type="InterPro" id="IPR017441">
    <property type="entry name" value="Protein_kinase_ATP_BS"/>
</dbReference>
<dbReference type="Gene3D" id="1.10.510.10">
    <property type="entry name" value="Transferase(Phosphotransferase) domain 1"/>
    <property type="match status" value="1"/>
</dbReference>
<dbReference type="InterPro" id="IPR044647">
    <property type="entry name" value="RTNLB17/18/21"/>
</dbReference>
<dbReference type="CDD" id="cd14663">
    <property type="entry name" value="STKc_SnRK3"/>
    <property type="match status" value="1"/>
</dbReference>
<feature type="transmembrane region" description="Helical" evidence="17">
    <location>
        <begin position="427"/>
        <end position="446"/>
    </location>
</feature>
<feature type="compositionally biased region" description="Basic and acidic residues" evidence="18">
    <location>
        <begin position="88"/>
        <end position="101"/>
    </location>
</feature>
<feature type="compositionally biased region" description="Basic and acidic residues" evidence="18">
    <location>
        <begin position="256"/>
        <end position="272"/>
    </location>
</feature>
<comment type="caution">
    <text evidence="22">The sequence shown here is derived from an EMBL/GenBank/DDBJ whole genome shotgun (WGS) entry which is preliminary data.</text>
</comment>
<comment type="subcellular location">
    <subcellularLocation>
        <location evidence="2 17">Endoplasmic reticulum membrane</location>
        <topology evidence="2 17">Multi-pass membrane protein</topology>
    </subcellularLocation>
</comment>
<gene>
    <name evidence="22" type="ORF">HS088_TW04G01491</name>
</gene>
<keyword evidence="13" id="KW-0464">Manganese</keyword>
<dbReference type="GO" id="GO:0005789">
    <property type="term" value="C:endoplasmic reticulum membrane"/>
    <property type="evidence" value="ECO:0007669"/>
    <property type="project" value="UniProtKB-SubCell"/>
</dbReference>
<name>A0A7J7DT18_TRIWF</name>
<feature type="region of interest" description="Disordered" evidence="18">
    <location>
        <begin position="191"/>
        <end position="272"/>
    </location>
</feature>
<feature type="domain" description="Protein kinase" evidence="19">
    <location>
        <begin position="823"/>
        <end position="1077"/>
    </location>
</feature>
<dbReference type="PANTHER" id="PTHR46626:SF1">
    <property type="entry name" value="RETICULON-LIKE PROTEIN B21"/>
    <property type="match status" value="1"/>
</dbReference>
<feature type="compositionally biased region" description="Basic and acidic residues" evidence="18">
    <location>
        <begin position="191"/>
        <end position="205"/>
    </location>
</feature>
<evidence type="ECO:0000256" key="1">
    <source>
        <dbReference type="ARBA" id="ARBA00001936"/>
    </source>
</evidence>
<evidence type="ECO:0000256" key="17">
    <source>
        <dbReference type="RuleBase" id="RU363132"/>
    </source>
</evidence>
<dbReference type="InterPro" id="IPR018451">
    <property type="entry name" value="NAF/FISL_domain"/>
</dbReference>
<keyword evidence="9 17" id="KW-0256">Endoplasmic reticulum</keyword>
<dbReference type="FunFam" id="3.30.310.80:FF:000005">
    <property type="entry name" value="Non-specific serine/threonine protein kinase"/>
    <property type="match status" value="1"/>
</dbReference>
<feature type="transmembrane region" description="Helical" evidence="17">
    <location>
        <begin position="452"/>
        <end position="472"/>
    </location>
</feature>
<dbReference type="FunFam" id="1.10.510.10:FF:000653">
    <property type="entry name" value="Non-specific serine/threonine protein kinase"/>
    <property type="match status" value="1"/>
</dbReference>
<dbReference type="Gene3D" id="3.30.200.20">
    <property type="entry name" value="Phosphorylase Kinase, domain 1"/>
    <property type="match status" value="1"/>
</dbReference>
<dbReference type="CDD" id="cd12195">
    <property type="entry name" value="CIPK_C"/>
    <property type="match status" value="1"/>
</dbReference>
<dbReference type="EMBL" id="JAAARO010000004">
    <property type="protein sequence ID" value="KAF5749522.1"/>
    <property type="molecule type" value="Genomic_DNA"/>
</dbReference>
<evidence type="ECO:0000256" key="15">
    <source>
        <dbReference type="ARBA" id="ARBA00048679"/>
    </source>
</evidence>
<comment type="cofactor">
    <cofactor evidence="1">
        <name>Mn(2+)</name>
        <dbReference type="ChEBI" id="CHEBI:29035"/>
    </cofactor>
</comment>
<evidence type="ECO:0000256" key="7">
    <source>
        <dbReference type="ARBA" id="ARBA00022741"/>
    </source>
</evidence>
<evidence type="ECO:0000313" key="22">
    <source>
        <dbReference type="EMBL" id="KAF5749522.1"/>
    </source>
</evidence>
<evidence type="ECO:0000313" key="23">
    <source>
        <dbReference type="Proteomes" id="UP000593562"/>
    </source>
</evidence>
<feature type="compositionally biased region" description="Polar residues" evidence="18">
    <location>
        <begin position="78"/>
        <end position="87"/>
    </location>
</feature>
<dbReference type="Proteomes" id="UP000593562">
    <property type="component" value="Unassembled WGS sequence"/>
</dbReference>
<dbReference type="PROSITE" id="PS00107">
    <property type="entry name" value="PROTEIN_KINASE_ATP"/>
    <property type="match status" value="1"/>
</dbReference>
<keyword evidence="23" id="KW-1185">Reference proteome</keyword>
<dbReference type="PROSITE" id="PS50011">
    <property type="entry name" value="PROTEIN_KINASE_DOM"/>
    <property type="match status" value="1"/>
</dbReference>
<evidence type="ECO:0000256" key="16">
    <source>
        <dbReference type="PROSITE-ProRule" id="PRU10141"/>
    </source>
</evidence>
<feature type="region of interest" description="Disordered" evidence="18">
    <location>
        <begin position="78"/>
        <end position="160"/>
    </location>
</feature>
<dbReference type="FunFam" id="3.30.200.20:FF:000096">
    <property type="entry name" value="Non-specific serine/threonine protein kinase"/>
    <property type="match status" value="1"/>
</dbReference>
<dbReference type="PROSITE" id="PS00108">
    <property type="entry name" value="PROTEIN_KINASE_ST"/>
    <property type="match status" value="1"/>
</dbReference>
<evidence type="ECO:0000256" key="4">
    <source>
        <dbReference type="ARBA" id="ARBA00022527"/>
    </source>
</evidence>
<feature type="domain" description="Reticulon" evidence="21">
    <location>
        <begin position="418"/>
        <end position="572"/>
    </location>
</feature>
<keyword evidence="5" id="KW-0808">Transferase</keyword>
<dbReference type="SUPFAM" id="SSF56112">
    <property type="entry name" value="Protein kinase-like (PK-like)"/>
    <property type="match status" value="1"/>
</dbReference>
<dbReference type="PROSITE" id="PS50845">
    <property type="entry name" value="RETICULON"/>
    <property type="match status" value="1"/>
</dbReference>
<evidence type="ECO:0000256" key="8">
    <source>
        <dbReference type="ARBA" id="ARBA00022777"/>
    </source>
</evidence>
<evidence type="ECO:0000259" key="19">
    <source>
        <dbReference type="PROSITE" id="PS50011"/>
    </source>
</evidence>
<keyword evidence="8" id="KW-0418">Kinase</keyword>
<organism evidence="22 23">
    <name type="scientific">Tripterygium wilfordii</name>
    <name type="common">Thunder God vine</name>
    <dbReference type="NCBI Taxonomy" id="458696"/>
    <lineage>
        <taxon>Eukaryota</taxon>
        <taxon>Viridiplantae</taxon>
        <taxon>Streptophyta</taxon>
        <taxon>Embryophyta</taxon>
        <taxon>Tracheophyta</taxon>
        <taxon>Spermatophyta</taxon>
        <taxon>Magnoliopsida</taxon>
        <taxon>eudicotyledons</taxon>
        <taxon>Gunneridae</taxon>
        <taxon>Pentapetalae</taxon>
        <taxon>rosids</taxon>
        <taxon>fabids</taxon>
        <taxon>Celastrales</taxon>
        <taxon>Celastraceae</taxon>
        <taxon>Tripterygium</taxon>
    </lineage>
</organism>
<dbReference type="InterPro" id="IPR004041">
    <property type="entry name" value="NAF_dom"/>
</dbReference>